<dbReference type="GO" id="GO:0003697">
    <property type="term" value="F:single-stranded DNA binding"/>
    <property type="evidence" value="ECO:0007669"/>
    <property type="project" value="UniProtKB-UniRule"/>
</dbReference>
<dbReference type="NCBIfam" id="TIGR00621">
    <property type="entry name" value="ssb"/>
    <property type="match status" value="1"/>
</dbReference>
<evidence type="ECO:0000313" key="5">
    <source>
        <dbReference type="EMBL" id="PIS09077.1"/>
    </source>
</evidence>
<evidence type="ECO:0000256" key="4">
    <source>
        <dbReference type="SAM" id="MobiDB-lite"/>
    </source>
</evidence>
<feature type="region of interest" description="Disordered" evidence="4">
    <location>
        <begin position="115"/>
        <end position="175"/>
    </location>
</feature>
<feature type="compositionally biased region" description="Basic and acidic residues" evidence="4">
    <location>
        <begin position="132"/>
        <end position="144"/>
    </location>
</feature>
<dbReference type="PANTHER" id="PTHR10302">
    <property type="entry name" value="SINGLE-STRANDED DNA-BINDING PROTEIN"/>
    <property type="match status" value="1"/>
</dbReference>
<dbReference type="Gene3D" id="2.40.50.140">
    <property type="entry name" value="Nucleic acid-binding proteins"/>
    <property type="match status" value="1"/>
</dbReference>
<dbReference type="Pfam" id="PF00436">
    <property type="entry name" value="SSB"/>
    <property type="match status" value="1"/>
</dbReference>
<dbReference type="GO" id="GO:0006260">
    <property type="term" value="P:DNA replication"/>
    <property type="evidence" value="ECO:0007669"/>
    <property type="project" value="InterPro"/>
</dbReference>
<organism evidence="5 6">
    <name type="scientific">Candidatus Beckwithbacteria bacterium CG10_big_fil_rev_8_21_14_0_10_34_10</name>
    <dbReference type="NCBI Taxonomy" id="1974495"/>
    <lineage>
        <taxon>Bacteria</taxon>
        <taxon>Candidatus Beckwithiibacteriota</taxon>
    </lineage>
</organism>
<keyword evidence="1 2" id="KW-0238">DNA-binding</keyword>
<evidence type="ECO:0000313" key="6">
    <source>
        <dbReference type="Proteomes" id="UP000230093"/>
    </source>
</evidence>
<dbReference type="InterPro" id="IPR000424">
    <property type="entry name" value="Primosome_PriB/ssb"/>
</dbReference>
<sequence length="175" mass="19718">MATRSLNKVQLIGNLTRDPELRYTPQGTAVCTFGLATNRSWQPTGGGERQEEAEFHRLVAWQKLAELCAQLLFKGRKIYVEGRLQTRNWTSKDGQDRTTTEVVIDNMIVLDSKRKDGEEGTPYVASPTNVPKEADKEKLEKEVKVTPAGKTKSKKVEEPAVKEEKEEVKADDIPF</sequence>
<dbReference type="CDD" id="cd04496">
    <property type="entry name" value="SSB_OBF"/>
    <property type="match status" value="1"/>
</dbReference>
<comment type="caution">
    <text evidence="2">Lacks conserved residue(s) required for the propagation of feature annotation.</text>
</comment>
<dbReference type="Proteomes" id="UP000230093">
    <property type="component" value="Unassembled WGS sequence"/>
</dbReference>
<proteinExistence type="inferred from homology"/>
<protein>
    <recommendedName>
        <fullName evidence="2 3">Single-stranded DNA-binding protein</fullName>
        <shortName evidence="2">SSB</shortName>
    </recommendedName>
</protein>
<evidence type="ECO:0000256" key="2">
    <source>
        <dbReference type="HAMAP-Rule" id="MF_00984"/>
    </source>
</evidence>
<name>A0A2H0W8Y3_9BACT</name>
<dbReference type="PROSITE" id="PS50935">
    <property type="entry name" value="SSB"/>
    <property type="match status" value="1"/>
</dbReference>
<dbReference type="PANTHER" id="PTHR10302:SF27">
    <property type="entry name" value="SINGLE-STRANDED DNA-BINDING PROTEIN"/>
    <property type="match status" value="1"/>
</dbReference>
<dbReference type="InterPro" id="IPR011344">
    <property type="entry name" value="ssDNA-bd"/>
</dbReference>
<comment type="subunit">
    <text evidence="2">Homotetramer.</text>
</comment>
<reference evidence="6" key="1">
    <citation type="submission" date="2017-09" db="EMBL/GenBank/DDBJ databases">
        <title>Depth-based differentiation of microbial function through sediment-hosted aquifers and enrichment of novel symbionts in the deep terrestrial subsurface.</title>
        <authorList>
            <person name="Probst A.J."/>
            <person name="Ladd B."/>
            <person name="Jarett J.K."/>
            <person name="Geller-Mcgrath D.E."/>
            <person name="Sieber C.M.K."/>
            <person name="Emerson J.B."/>
            <person name="Anantharaman K."/>
            <person name="Thomas B.C."/>
            <person name="Malmstrom R."/>
            <person name="Stieglmeier M."/>
            <person name="Klingl A."/>
            <person name="Woyke T."/>
            <person name="Ryan C.M."/>
            <person name="Banfield J.F."/>
        </authorList>
    </citation>
    <scope>NUCLEOTIDE SEQUENCE [LARGE SCALE GENOMIC DNA]</scope>
</reference>
<gene>
    <name evidence="5" type="ORF">COT75_03365</name>
</gene>
<accession>A0A2H0W8Y3</accession>
<evidence type="ECO:0000256" key="1">
    <source>
        <dbReference type="ARBA" id="ARBA00023125"/>
    </source>
</evidence>
<comment type="caution">
    <text evidence="5">The sequence shown here is derived from an EMBL/GenBank/DDBJ whole genome shotgun (WGS) entry which is preliminary data.</text>
</comment>
<dbReference type="SUPFAM" id="SSF50249">
    <property type="entry name" value="Nucleic acid-binding proteins"/>
    <property type="match status" value="1"/>
</dbReference>
<dbReference type="GO" id="GO:0009295">
    <property type="term" value="C:nucleoid"/>
    <property type="evidence" value="ECO:0007669"/>
    <property type="project" value="TreeGrafter"/>
</dbReference>
<dbReference type="AlphaFoldDB" id="A0A2H0W8Y3"/>
<dbReference type="HAMAP" id="MF_00984">
    <property type="entry name" value="SSB"/>
    <property type="match status" value="1"/>
</dbReference>
<dbReference type="EMBL" id="PEZT01000020">
    <property type="protein sequence ID" value="PIS09077.1"/>
    <property type="molecule type" value="Genomic_DNA"/>
</dbReference>
<evidence type="ECO:0000256" key="3">
    <source>
        <dbReference type="RuleBase" id="RU000524"/>
    </source>
</evidence>
<feature type="compositionally biased region" description="Basic and acidic residues" evidence="4">
    <location>
        <begin position="154"/>
        <end position="175"/>
    </location>
</feature>
<dbReference type="InterPro" id="IPR012340">
    <property type="entry name" value="NA-bd_OB-fold"/>
</dbReference>